<sequence>MAASSRLIKPDRQELLRLTVRRTERLSPHWMRVTLGGGEIDGFRPMGYDQWFRIFLPLSGEEGLERIPAKANRLLGYLKYLRIPDGVRPVMRSYTVRHYRPDSPEGGPELDVDFVLRGRAASSWASTAGTRTP</sequence>
<proteinExistence type="predicted"/>
<dbReference type="SUPFAM" id="SSF63380">
    <property type="entry name" value="Riboflavin synthase domain-like"/>
    <property type="match status" value="1"/>
</dbReference>
<dbReference type="Pfam" id="PF08021">
    <property type="entry name" value="FAD_binding_9"/>
    <property type="match status" value="1"/>
</dbReference>
<keyword evidence="3" id="KW-1185">Reference proteome</keyword>
<name>A0A917IDM1_9MICO</name>
<dbReference type="InterPro" id="IPR013113">
    <property type="entry name" value="SIP_FAD-bd"/>
</dbReference>
<gene>
    <name evidence="2" type="ORF">GCM10010921_14990</name>
</gene>
<evidence type="ECO:0000313" key="3">
    <source>
        <dbReference type="Proteomes" id="UP000657592"/>
    </source>
</evidence>
<dbReference type="InterPro" id="IPR039374">
    <property type="entry name" value="SIP_fam"/>
</dbReference>
<protein>
    <recommendedName>
        <fullName evidence="1">FAD-binding FR-type domain-containing protein</fullName>
    </recommendedName>
</protein>
<dbReference type="Gene3D" id="2.40.30.10">
    <property type="entry name" value="Translation factors"/>
    <property type="match status" value="1"/>
</dbReference>
<evidence type="ECO:0000259" key="1">
    <source>
        <dbReference type="PROSITE" id="PS51384"/>
    </source>
</evidence>
<dbReference type="AlphaFoldDB" id="A0A917IDM1"/>
<feature type="domain" description="FAD-binding FR-type" evidence="1">
    <location>
        <begin position="13"/>
        <end position="133"/>
    </location>
</feature>
<accession>A0A917IDM1</accession>
<organism evidence="2 3">
    <name type="scientific">Microbacterium album</name>
    <dbReference type="NCBI Taxonomy" id="2053191"/>
    <lineage>
        <taxon>Bacteria</taxon>
        <taxon>Bacillati</taxon>
        <taxon>Actinomycetota</taxon>
        <taxon>Actinomycetes</taxon>
        <taxon>Micrococcales</taxon>
        <taxon>Microbacteriaceae</taxon>
        <taxon>Microbacterium</taxon>
    </lineage>
</organism>
<reference evidence="2" key="1">
    <citation type="journal article" date="2014" name="Int. J. Syst. Evol. Microbiol.">
        <title>Complete genome sequence of Corynebacterium casei LMG S-19264T (=DSM 44701T), isolated from a smear-ripened cheese.</title>
        <authorList>
            <consortium name="US DOE Joint Genome Institute (JGI-PGF)"/>
            <person name="Walter F."/>
            <person name="Albersmeier A."/>
            <person name="Kalinowski J."/>
            <person name="Ruckert C."/>
        </authorList>
    </citation>
    <scope>NUCLEOTIDE SEQUENCE</scope>
    <source>
        <strain evidence="2">CGMCC 1.15794</strain>
    </source>
</reference>
<dbReference type="CDD" id="cd06193">
    <property type="entry name" value="siderophore_interacting"/>
    <property type="match status" value="1"/>
</dbReference>
<dbReference type="PANTHER" id="PTHR30157">
    <property type="entry name" value="FERRIC REDUCTASE, NADPH-DEPENDENT"/>
    <property type="match status" value="1"/>
</dbReference>
<dbReference type="GO" id="GO:0016491">
    <property type="term" value="F:oxidoreductase activity"/>
    <property type="evidence" value="ECO:0007669"/>
    <property type="project" value="InterPro"/>
</dbReference>
<comment type="caution">
    <text evidence="2">The sequence shown here is derived from an EMBL/GenBank/DDBJ whole genome shotgun (WGS) entry which is preliminary data.</text>
</comment>
<dbReference type="PROSITE" id="PS51384">
    <property type="entry name" value="FAD_FR"/>
    <property type="match status" value="1"/>
</dbReference>
<dbReference type="Proteomes" id="UP000657592">
    <property type="component" value="Unassembled WGS sequence"/>
</dbReference>
<dbReference type="InterPro" id="IPR017927">
    <property type="entry name" value="FAD-bd_FR_type"/>
</dbReference>
<dbReference type="PANTHER" id="PTHR30157:SF0">
    <property type="entry name" value="NADPH-DEPENDENT FERRIC-CHELATE REDUCTASE"/>
    <property type="match status" value="1"/>
</dbReference>
<reference evidence="2" key="2">
    <citation type="submission" date="2020-09" db="EMBL/GenBank/DDBJ databases">
        <authorList>
            <person name="Sun Q."/>
            <person name="Zhou Y."/>
        </authorList>
    </citation>
    <scope>NUCLEOTIDE SEQUENCE</scope>
    <source>
        <strain evidence="2">CGMCC 1.15794</strain>
    </source>
</reference>
<dbReference type="RefSeq" id="WP_188755657.1">
    <property type="nucleotide sequence ID" value="NZ_BMJY01000005.1"/>
</dbReference>
<dbReference type="InterPro" id="IPR017938">
    <property type="entry name" value="Riboflavin_synthase-like_b-brl"/>
</dbReference>
<evidence type="ECO:0000313" key="2">
    <source>
        <dbReference type="EMBL" id="GGH42036.1"/>
    </source>
</evidence>
<dbReference type="EMBL" id="BMJY01000005">
    <property type="protein sequence ID" value="GGH42036.1"/>
    <property type="molecule type" value="Genomic_DNA"/>
</dbReference>